<evidence type="ECO:0000256" key="3">
    <source>
        <dbReference type="ARBA" id="ARBA00023163"/>
    </source>
</evidence>
<dbReference type="KEGG" id="coh:EAV92_12955"/>
<evidence type="ECO:0000259" key="6">
    <source>
        <dbReference type="PROSITE" id="PS51819"/>
    </source>
</evidence>
<reference evidence="7 8" key="1">
    <citation type="submission" date="2018-10" db="EMBL/GenBank/DDBJ databases">
        <title>Genome Sequence of Cohnella sp.</title>
        <authorList>
            <person name="Srinivasan S."/>
            <person name="Kim M.K."/>
        </authorList>
    </citation>
    <scope>NUCLEOTIDE SEQUENCE [LARGE SCALE GENOMIC DNA]</scope>
    <source>
        <strain evidence="7 8">18JY8-7</strain>
    </source>
</reference>
<protein>
    <submittedName>
        <fullName evidence="7">MerR family DNA-binding transcriptional regulator</fullName>
    </submittedName>
</protein>
<feature type="domain" description="VOC" evidence="6">
    <location>
        <begin position="133"/>
        <end position="253"/>
    </location>
</feature>
<proteinExistence type="predicted"/>
<dbReference type="CDD" id="cd01109">
    <property type="entry name" value="HTH_YyaN"/>
    <property type="match status" value="1"/>
</dbReference>
<keyword evidence="8" id="KW-1185">Reference proteome</keyword>
<dbReference type="Pfam" id="PF09278">
    <property type="entry name" value="MerR-DNA-bind"/>
    <property type="match status" value="1"/>
</dbReference>
<dbReference type="InterPro" id="IPR000551">
    <property type="entry name" value="MerR-type_HTH_dom"/>
</dbReference>
<keyword evidence="4" id="KW-0175">Coiled coil</keyword>
<dbReference type="PANTHER" id="PTHR30204">
    <property type="entry name" value="REDOX-CYCLING DRUG-SENSING TRANSCRIPTIONAL ACTIVATOR SOXR"/>
    <property type="match status" value="1"/>
</dbReference>
<dbReference type="InterPro" id="IPR029068">
    <property type="entry name" value="Glyas_Bleomycin-R_OHBP_Dase"/>
</dbReference>
<dbReference type="PRINTS" id="PR00040">
    <property type="entry name" value="HTHMERR"/>
</dbReference>
<keyword evidence="2 7" id="KW-0238">DNA-binding</keyword>
<dbReference type="InterPro" id="IPR015358">
    <property type="entry name" value="Tscrpt_reg_MerR_DNA-bd"/>
</dbReference>
<evidence type="ECO:0000259" key="5">
    <source>
        <dbReference type="PROSITE" id="PS50937"/>
    </source>
</evidence>
<evidence type="ECO:0000256" key="4">
    <source>
        <dbReference type="SAM" id="Coils"/>
    </source>
</evidence>
<feature type="domain" description="HTH merR-type" evidence="5">
    <location>
        <begin position="6"/>
        <end position="75"/>
    </location>
</feature>
<dbReference type="InterPro" id="IPR037523">
    <property type="entry name" value="VOC_core"/>
</dbReference>
<dbReference type="SMART" id="SM00422">
    <property type="entry name" value="HTH_MERR"/>
    <property type="match status" value="1"/>
</dbReference>
<evidence type="ECO:0000313" key="7">
    <source>
        <dbReference type="EMBL" id="AYQ73401.1"/>
    </source>
</evidence>
<dbReference type="CDD" id="cd07253">
    <property type="entry name" value="GLOD5"/>
    <property type="match status" value="1"/>
</dbReference>
<name>A0A3G3JZV1_9BACL</name>
<dbReference type="InterPro" id="IPR009061">
    <property type="entry name" value="DNA-bd_dom_put_sf"/>
</dbReference>
<evidence type="ECO:0000256" key="2">
    <source>
        <dbReference type="ARBA" id="ARBA00023125"/>
    </source>
</evidence>
<keyword evidence="3" id="KW-0804">Transcription</keyword>
<sequence>MFAMEPLTIQRMADLSGLSVHTLRYYEKTGLIHAVERDSSGYRRYSPADVDWVRFLLRLRTLGMPISEMKLYSDLRYEGDSTAEARMELLQKHKRKVEERIRELSGHLEKLEDKIDYYKGMRMTTAASIQLDRLDHFVLTVSDLQATVRFYSEVLGMEPVQFAGGRYALNFGRQKINLHEKGKEFEPKAHAPLPGTADLCFIAHTPVAEIMRILEQRGIAVEEGPVRRTGALGPIESVYFRDPDLNLIEVSNYAEA</sequence>
<dbReference type="AlphaFoldDB" id="A0A3G3JZV1"/>
<dbReference type="GO" id="GO:0003677">
    <property type="term" value="F:DNA binding"/>
    <property type="evidence" value="ECO:0007669"/>
    <property type="project" value="UniProtKB-KW"/>
</dbReference>
<evidence type="ECO:0000256" key="1">
    <source>
        <dbReference type="ARBA" id="ARBA00023015"/>
    </source>
</evidence>
<accession>A0A3G3JZV1</accession>
<dbReference type="PROSITE" id="PS50937">
    <property type="entry name" value="HTH_MERR_2"/>
    <property type="match status" value="1"/>
</dbReference>
<dbReference type="InterPro" id="IPR047057">
    <property type="entry name" value="MerR_fam"/>
</dbReference>
<dbReference type="Gene3D" id="3.10.180.10">
    <property type="entry name" value="2,3-Dihydroxybiphenyl 1,2-Dioxygenase, domain 1"/>
    <property type="match status" value="1"/>
</dbReference>
<dbReference type="Pfam" id="PF00903">
    <property type="entry name" value="Glyoxalase"/>
    <property type="match status" value="1"/>
</dbReference>
<dbReference type="InterPro" id="IPR004360">
    <property type="entry name" value="Glyas_Fos-R_dOase_dom"/>
</dbReference>
<dbReference type="EMBL" id="CP033433">
    <property type="protein sequence ID" value="AYQ73401.1"/>
    <property type="molecule type" value="Genomic_DNA"/>
</dbReference>
<dbReference type="SUPFAM" id="SSF46955">
    <property type="entry name" value="Putative DNA-binding domain"/>
    <property type="match status" value="1"/>
</dbReference>
<dbReference type="Proteomes" id="UP000269097">
    <property type="component" value="Chromosome"/>
</dbReference>
<dbReference type="Pfam" id="PF00376">
    <property type="entry name" value="MerR"/>
    <property type="match status" value="1"/>
</dbReference>
<dbReference type="SUPFAM" id="SSF54593">
    <property type="entry name" value="Glyoxalase/Bleomycin resistance protein/Dihydroxybiphenyl dioxygenase"/>
    <property type="match status" value="1"/>
</dbReference>
<dbReference type="GO" id="GO:0003700">
    <property type="term" value="F:DNA-binding transcription factor activity"/>
    <property type="evidence" value="ECO:0007669"/>
    <property type="project" value="InterPro"/>
</dbReference>
<keyword evidence="1" id="KW-0805">Transcription regulation</keyword>
<dbReference type="Gene3D" id="1.10.1660.10">
    <property type="match status" value="1"/>
</dbReference>
<dbReference type="PROSITE" id="PS51819">
    <property type="entry name" value="VOC"/>
    <property type="match status" value="1"/>
</dbReference>
<evidence type="ECO:0000313" key="8">
    <source>
        <dbReference type="Proteomes" id="UP000269097"/>
    </source>
</evidence>
<organism evidence="7 8">
    <name type="scientific">Cohnella candidum</name>
    <dbReference type="NCBI Taxonomy" id="2674991"/>
    <lineage>
        <taxon>Bacteria</taxon>
        <taxon>Bacillati</taxon>
        <taxon>Bacillota</taxon>
        <taxon>Bacilli</taxon>
        <taxon>Bacillales</taxon>
        <taxon>Paenibacillaceae</taxon>
        <taxon>Cohnella</taxon>
    </lineage>
</organism>
<gene>
    <name evidence="7" type="ORF">EAV92_12955</name>
</gene>
<feature type="coiled-coil region" evidence="4">
    <location>
        <begin position="87"/>
        <end position="114"/>
    </location>
</feature>
<dbReference type="PANTHER" id="PTHR30204:SF98">
    <property type="entry name" value="HTH-TYPE TRANSCRIPTIONAL REGULATOR ADHR"/>
    <property type="match status" value="1"/>
</dbReference>